<proteinExistence type="predicted"/>
<dbReference type="Gramene" id="OPUNC07G00920.1">
    <property type="protein sequence ID" value="OPUNC07G00920.1"/>
    <property type="gene ID" value="OPUNC07G00920"/>
</dbReference>
<accession>A0A0E0LGB4</accession>
<organism evidence="1">
    <name type="scientific">Oryza punctata</name>
    <name type="common">Red rice</name>
    <dbReference type="NCBI Taxonomy" id="4537"/>
    <lineage>
        <taxon>Eukaryota</taxon>
        <taxon>Viridiplantae</taxon>
        <taxon>Streptophyta</taxon>
        <taxon>Embryophyta</taxon>
        <taxon>Tracheophyta</taxon>
        <taxon>Spermatophyta</taxon>
        <taxon>Magnoliopsida</taxon>
        <taxon>Liliopsida</taxon>
        <taxon>Poales</taxon>
        <taxon>Poaceae</taxon>
        <taxon>BOP clade</taxon>
        <taxon>Oryzoideae</taxon>
        <taxon>Oryzeae</taxon>
        <taxon>Oryzinae</taxon>
        <taxon>Oryza</taxon>
    </lineage>
</organism>
<reference evidence="1" key="1">
    <citation type="submission" date="2015-04" db="UniProtKB">
        <authorList>
            <consortium name="EnsemblPlants"/>
        </authorList>
    </citation>
    <scope>IDENTIFICATION</scope>
</reference>
<evidence type="ECO:0000313" key="2">
    <source>
        <dbReference type="Proteomes" id="UP000026962"/>
    </source>
</evidence>
<reference evidence="1" key="2">
    <citation type="submission" date="2018-05" db="EMBL/GenBank/DDBJ databases">
        <title>OpunRS2 (Oryza punctata Reference Sequence Version 2).</title>
        <authorList>
            <person name="Zhang J."/>
            <person name="Kudrna D."/>
            <person name="Lee S."/>
            <person name="Talag J."/>
            <person name="Welchert J."/>
            <person name="Wing R.A."/>
        </authorList>
    </citation>
    <scope>NUCLEOTIDE SEQUENCE [LARGE SCALE GENOMIC DNA]</scope>
</reference>
<sequence>MASALRSLLVGRSATTSGLFRRRLHCDAASDHQVAKKRDELMRTCVESTLRSGWPGDHLPNTNTRMTRALGLVALNIFCVILGQDIGSSVARLGGIPEVQEEAAFTKEEDVKSPTSYFVRN</sequence>
<dbReference type="AlphaFoldDB" id="A0A0E0LGB4"/>
<keyword evidence="2" id="KW-1185">Reference proteome</keyword>
<dbReference type="Proteomes" id="UP000026962">
    <property type="component" value="Chromosome 7"/>
</dbReference>
<evidence type="ECO:0000313" key="1">
    <source>
        <dbReference type="EnsemblPlants" id="OPUNC07G00920.1"/>
    </source>
</evidence>
<dbReference type="EnsemblPlants" id="OPUNC07G00920.1">
    <property type="protein sequence ID" value="OPUNC07G00920.1"/>
    <property type="gene ID" value="OPUNC07G00920"/>
</dbReference>
<dbReference type="HOGENOM" id="CLU_2041845_0_0_1"/>
<protein>
    <submittedName>
        <fullName evidence="1">Uncharacterized protein</fullName>
    </submittedName>
</protein>
<name>A0A0E0LGB4_ORYPU</name>